<dbReference type="GO" id="GO:0005886">
    <property type="term" value="C:plasma membrane"/>
    <property type="evidence" value="ECO:0007669"/>
    <property type="project" value="UniProtKB-SubCell"/>
</dbReference>
<proteinExistence type="inferred from homology"/>
<dbReference type="EMBL" id="CP026095">
    <property type="protein sequence ID" value="AZV45107.1"/>
    <property type="molecule type" value="Genomic_DNA"/>
</dbReference>
<dbReference type="Gene3D" id="1.10.3730.20">
    <property type="match status" value="1"/>
</dbReference>
<dbReference type="FunFam" id="1.10.3730.20:FF:000001">
    <property type="entry name" value="Quaternary ammonium compound resistance transporter SugE"/>
    <property type="match status" value="1"/>
</dbReference>
<protein>
    <submittedName>
        <fullName evidence="8">Uncharacterized protein</fullName>
    </submittedName>
</protein>
<evidence type="ECO:0000256" key="6">
    <source>
        <dbReference type="ARBA" id="ARBA00023136"/>
    </source>
</evidence>
<evidence type="ECO:0000256" key="7">
    <source>
        <dbReference type="RuleBase" id="RU003942"/>
    </source>
</evidence>
<evidence type="ECO:0000313" key="8">
    <source>
        <dbReference type="EMBL" id="AZV45107.1"/>
    </source>
</evidence>
<dbReference type="NCBIfam" id="NF008512">
    <property type="entry name" value="PRK11431.1"/>
    <property type="match status" value="1"/>
</dbReference>
<gene>
    <name evidence="8" type="ORF">BAOM_4527</name>
</gene>
<accession>A0A3T0KXM9</accession>
<evidence type="ECO:0000313" key="9">
    <source>
        <dbReference type="Proteomes" id="UP000283095"/>
    </source>
</evidence>
<dbReference type="PANTHER" id="PTHR30561">
    <property type="entry name" value="SMR FAMILY PROTON-DEPENDENT DRUG EFFLUX TRANSPORTER SUGE"/>
    <property type="match status" value="1"/>
</dbReference>
<dbReference type="AlphaFoldDB" id="A0A3T0KXM9"/>
<keyword evidence="2" id="KW-0813">Transport</keyword>
<evidence type="ECO:0000256" key="4">
    <source>
        <dbReference type="ARBA" id="ARBA00022692"/>
    </source>
</evidence>
<name>A0A3T0KXM9_9BACI</name>
<comment type="subcellular location">
    <subcellularLocation>
        <location evidence="1 7">Cell membrane</location>
        <topology evidence="1 7">Multi-pass membrane protein</topology>
    </subcellularLocation>
</comment>
<dbReference type="InterPro" id="IPR000390">
    <property type="entry name" value="Small_drug/metabolite_transptr"/>
</dbReference>
<keyword evidence="6" id="KW-0472">Membrane</keyword>
<sequence length="106" mass="11513">MAWLYLIIAGVFEVIWATSLKYTEGFTKIIPSVITVVGMIISFYFLSAAIKTLPLGTAYAIWTGIGAVGAVTIGIIFFQEPKDFLRLFFVGCIVIGIIGLKVTSSQ</sequence>
<dbReference type="GO" id="GO:0022857">
    <property type="term" value="F:transmembrane transporter activity"/>
    <property type="evidence" value="ECO:0007669"/>
    <property type="project" value="InterPro"/>
</dbReference>
<comment type="similarity">
    <text evidence="7">Belongs to the drug/metabolite transporter (DMT) superfamily. Small multidrug resistance (SMR) (TC 2.A.7.1) family.</text>
</comment>
<keyword evidence="3" id="KW-1003">Cell membrane</keyword>
<dbReference type="SUPFAM" id="SSF103481">
    <property type="entry name" value="Multidrug resistance efflux transporter EmrE"/>
    <property type="match status" value="1"/>
</dbReference>
<evidence type="ECO:0000256" key="5">
    <source>
        <dbReference type="ARBA" id="ARBA00022989"/>
    </source>
</evidence>
<dbReference type="OrthoDB" id="21828at2"/>
<evidence type="ECO:0000256" key="3">
    <source>
        <dbReference type="ARBA" id="ARBA00022475"/>
    </source>
</evidence>
<dbReference type="KEGG" id="pasa:BAOM_4527"/>
<evidence type="ECO:0000256" key="2">
    <source>
        <dbReference type="ARBA" id="ARBA00022448"/>
    </source>
</evidence>
<dbReference type="InterPro" id="IPR037185">
    <property type="entry name" value="EmrE-like"/>
</dbReference>
<keyword evidence="4 7" id="KW-0812">Transmembrane</keyword>
<dbReference type="InterPro" id="IPR045324">
    <property type="entry name" value="Small_multidrug_res"/>
</dbReference>
<reference evidence="8 9" key="1">
    <citation type="submission" date="2018-01" db="EMBL/GenBank/DDBJ databases">
        <title>Bacillus asahii Genome sequencing and assembly.</title>
        <authorList>
            <person name="Jiang H."/>
            <person name="Feng Y."/>
            <person name="Zhao F."/>
            <person name="Lin X."/>
        </authorList>
    </citation>
    <scope>NUCLEOTIDE SEQUENCE [LARGE SCALE GENOMIC DNA]</scope>
    <source>
        <strain evidence="8 9">OM18</strain>
    </source>
</reference>
<dbReference type="Proteomes" id="UP000283095">
    <property type="component" value="Chromosome"/>
</dbReference>
<evidence type="ECO:0000256" key="1">
    <source>
        <dbReference type="ARBA" id="ARBA00004651"/>
    </source>
</evidence>
<dbReference type="RefSeq" id="WP_127761957.1">
    <property type="nucleotide sequence ID" value="NZ_CP026095.1"/>
</dbReference>
<keyword evidence="5" id="KW-1133">Transmembrane helix</keyword>
<dbReference type="PANTHER" id="PTHR30561:SF0">
    <property type="entry name" value="GUANIDINIUM EXPORTER"/>
    <property type="match status" value="1"/>
</dbReference>
<dbReference type="Pfam" id="PF00893">
    <property type="entry name" value="Multi_Drug_Res"/>
    <property type="match status" value="1"/>
</dbReference>
<organism evidence="8 9">
    <name type="scientific">Peribacillus asahii</name>
    <dbReference type="NCBI Taxonomy" id="228899"/>
    <lineage>
        <taxon>Bacteria</taxon>
        <taxon>Bacillati</taxon>
        <taxon>Bacillota</taxon>
        <taxon>Bacilli</taxon>
        <taxon>Bacillales</taxon>
        <taxon>Bacillaceae</taxon>
        <taxon>Peribacillus</taxon>
    </lineage>
</organism>